<comment type="caution">
    <text evidence="1">The sequence shown here is derived from an EMBL/GenBank/DDBJ whole genome shotgun (WGS) entry which is preliminary data.</text>
</comment>
<name>A0A7W6WL55_9PROT</name>
<evidence type="ECO:0000313" key="1">
    <source>
        <dbReference type="EMBL" id="MBB4286785.1"/>
    </source>
</evidence>
<gene>
    <name evidence="1" type="ORF">GGD88_002526</name>
</gene>
<dbReference type="EMBL" id="JACIGI010000021">
    <property type="protein sequence ID" value="MBB4286785.1"/>
    <property type="molecule type" value="Genomic_DNA"/>
</dbReference>
<dbReference type="RefSeq" id="WP_184435930.1">
    <property type="nucleotide sequence ID" value="NZ_JACIGI010000021.1"/>
</dbReference>
<protein>
    <submittedName>
        <fullName evidence="1">Uncharacterized protein</fullName>
    </submittedName>
</protein>
<dbReference type="Proteomes" id="UP000555728">
    <property type="component" value="Unassembled WGS sequence"/>
</dbReference>
<keyword evidence="2" id="KW-1185">Reference proteome</keyword>
<organism evidence="1 2">
    <name type="scientific">Roseospira goensis</name>
    <dbReference type="NCBI Taxonomy" id="391922"/>
    <lineage>
        <taxon>Bacteria</taxon>
        <taxon>Pseudomonadati</taxon>
        <taxon>Pseudomonadota</taxon>
        <taxon>Alphaproteobacteria</taxon>
        <taxon>Rhodospirillales</taxon>
        <taxon>Rhodospirillaceae</taxon>
        <taxon>Roseospira</taxon>
    </lineage>
</organism>
<accession>A0A7W6WL55</accession>
<evidence type="ECO:0000313" key="2">
    <source>
        <dbReference type="Proteomes" id="UP000555728"/>
    </source>
</evidence>
<dbReference type="AlphaFoldDB" id="A0A7W6WL55"/>
<sequence length="463" mass="51855">MGEIQNRLTIEQSHGDSPWVVSMPRFMRGVARGLDGRDERRRNARMVRTVASLYPTLCQVERQMHGTEAECRLDGVPFQRAVNDDRAIERGLAVFDEAWKSGAIALRAANGKLIPPTRSRVIVPACGYSVQHARRYFVDRAARLILRRLPKVYDRLAAELTEVEMLPRLRRIAALPSAVVTELVRGFEGNIRRALFETDEALLLTLSQIRPPVLKALRETLTQDFPRLVTAGPAYLSAIAESFTVPEQVRDLGPELFLLTTPEAVRAVAAWDIHDITERVNQERERRGQPAVAGHVYSTDIRTLRGVLGAEFNHLLEFPAPLLAVFGVAARDLRGLDIAPRQARVEQMSLFCQRYMSYLTEDSIVALFLLAPDDQARTPAPLRPTISEVFFILEGLWGKKGYGRKFFETVIGTPEGAKALRLMMLDLVGLKERGSVKGAEDLTQIVANSDLLDSHILKFMALK</sequence>
<proteinExistence type="predicted"/>
<reference evidence="1 2" key="1">
    <citation type="submission" date="2020-08" db="EMBL/GenBank/DDBJ databases">
        <title>Genome sequencing of Purple Non-Sulfur Bacteria from various extreme environments.</title>
        <authorList>
            <person name="Mayer M."/>
        </authorList>
    </citation>
    <scope>NUCLEOTIDE SEQUENCE [LARGE SCALE GENOMIC DNA]</scope>
    <source>
        <strain evidence="1 2">JA135</strain>
    </source>
</reference>